<dbReference type="RefSeq" id="WP_142117906.1">
    <property type="nucleotide sequence ID" value="NZ_BAAASV010000002.1"/>
</dbReference>
<dbReference type="InterPro" id="IPR002716">
    <property type="entry name" value="PIN_dom"/>
</dbReference>
<organism evidence="6 7">
    <name type="scientific">Rarobacter faecitabidus</name>
    <dbReference type="NCBI Taxonomy" id="13243"/>
    <lineage>
        <taxon>Bacteria</taxon>
        <taxon>Bacillati</taxon>
        <taxon>Actinomycetota</taxon>
        <taxon>Actinomycetes</taxon>
        <taxon>Micrococcales</taxon>
        <taxon>Rarobacteraceae</taxon>
        <taxon>Rarobacter</taxon>
    </lineage>
</organism>
<evidence type="ECO:0000256" key="4">
    <source>
        <dbReference type="ARBA" id="ARBA00022842"/>
    </source>
</evidence>
<dbReference type="EMBL" id="VFOS01000001">
    <property type="protein sequence ID" value="TQL63608.1"/>
    <property type="molecule type" value="Genomic_DNA"/>
</dbReference>
<dbReference type="Gene3D" id="3.40.50.1010">
    <property type="entry name" value="5'-nuclease"/>
    <property type="match status" value="1"/>
</dbReference>
<keyword evidence="4" id="KW-0460">Magnesium</keyword>
<gene>
    <name evidence="6" type="ORF">FB461_0074</name>
</gene>
<evidence type="ECO:0000313" key="7">
    <source>
        <dbReference type="Proteomes" id="UP000315389"/>
    </source>
</evidence>
<evidence type="ECO:0000256" key="3">
    <source>
        <dbReference type="ARBA" id="ARBA00022801"/>
    </source>
</evidence>
<evidence type="ECO:0000259" key="5">
    <source>
        <dbReference type="Pfam" id="PF01850"/>
    </source>
</evidence>
<dbReference type="GO" id="GO:0004518">
    <property type="term" value="F:nuclease activity"/>
    <property type="evidence" value="ECO:0007669"/>
    <property type="project" value="UniProtKB-KW"/>
</dbReference>
<comment type="caution">
    <text evidence="6">The sequence shown here is derived from an EMBL/GenBank/DDBJ whole genome shotgun (WGS) entry which is preliminary data.</text>
</comment>
<dbReference type="SUPFAM" id="SSF88723">
    <property type="entry name" value="PIN domain-like"/>
    <property type="match status" value="1"/>
</dbReference>
<feature type="domain" description="PIN" evidence="5">
    <location>
        <begin position="4"/>
        <end position="111"/>
    </location>
</feature>
<keyword evidence="1" id="KW-0540">Nuclease</keyword>
<evidence type="ECO:0000313" key="6">
    <source>
        <dbReference type="EMBL" id="TQL63608.1"/>
    </source>
</evidence>
<keyword evidence="3" id="KW-0378">Hydrolase</keyword>
<sequence length="139" mass="14795">MALVYFDSAAILSLIVESPRTRLARRLWHGADLIATAHVARVQVPAALAQARRAGLIGEAGLDSSLATWRGVLDASYVLEAGPDLSDRAAGLVLEHDLRSDDAWHLAAAEKLLSGGGIGALWDERLSRAVAELGLRNVH</sequence>
<accession>A0A542ZTC3</accession>
<dbReference type="GO" id="GO:0016787">
    <property type="term" value="F:hydrolase activity"/>
    <property type="evidence" value="ECO:0007669"/>
    <property type="project" value="UniProtKB-KW"/>
</dbReference>
<dbReference type="AlphaFoldDB" id="A0A542ZTC3"/>
<keyword evidence="7" id="KW-1185">Reference proteome</keyword>
<dbReference type="Proteomes" id="UP000315389">
    <property type="component" value="Unassembled WGS sequence"/>
</dbReference>
<proteinExistence type="predicted"/>
<dbReference type="InterPro" id="IPR029060">
    <property type="entry name" value="PIN-like_dom_sf"/>
</dbReference>
<evidence type="ECO:0000256" key="1">
    <source>
        <dbReference type="ARBA" id="ARBA00022722"/>
    </source>
</evidence>
<keyword evidence="2" id="KW-0479">Metal-binding</keyword>
<protein>
    <submittedName>
        <fullName evidence="6">PIN domain-containing protein</fullName>
    </submittedName>
</protein>
<dbReference type="OrthoDB" id="1525146at2"/>
<reference evidence="6 7" key="1">
    <citation type="submission" date="2019-06" db="EMBL/GenBank/DDBJ databases">
        <title>Sequencing the genomes of 1000 actinobacteria strains.</title>
        <authorList>
            <person name="Klenk H.-P."/>
        </authorList>
    </citation>
    <scope>NUCLEOTIDE SEQUENCE [LARGE SCALE GENOMIC DNA]</scope>
    <source>
        <strain evidence="6 7">DSM 4813</strain>
    </source>
</reference>
<name>A0A542ZTC3_RARFA</name>
<dbReference type="CDD" id="cd09874">
    <property type="entry name" value="PIN_MT3492-like"/>
    <property type="match status" value="1"/>
</dbReference>
<dbReference type="GO" id="GO:0046872">
    <property type="term" value="F:metal ion binding"/>
    <property type="evidence" value="ECO:0007669"/>
    <property type="project" value="UniProtKB-KW"/>
</dbReference>
<evidence type="ECO:0000256" key="2">
    <source>
        <dbReference type="ARBA" id="ARBA00022723"/>
    </source>
</evidence>
<dbReference type="Pfam" id="PF01850">
    <property type="entry name" value="PIN"/>
    <property type="match status" value="1"/>
</dbReference>